<feature type="domain" description="DJ-1/PfpI" evidence="2">
    <location>
        <begin position="14"/>
        <end position="179"/>
    </location>
</feature>
<name>A0A222NYK8_9GAMM</name>
<dbReference type="PANTHER" id="PTHR42733">
    <property type="entry name" value="DJ-1 PROTEIN"/>
    <property type="match status" value="1"/>
</dbReference>
<proteinExistence type="inferred from homology"/>
<dbReference type="NCBIfam" id="TIGR01382">
    <property type="entry name" value="PfpI"/>
    <property type="match status" value="1"/>
</dbReference>
<keyword evidence="4" id="KW-1185">Reference proteome</keyword>
<dbReference type="KEGG" id="lcd:clem_00475"/>
<dbReference type="Gene3D" id="3.40.50.880">
    <property type="match status" value="1"/>
</dbReference>
<dbReference type="CDD" id="cd03134">
    <property type="entry name" value="GATase1_PfpI_like"/>
    <property type="match status" value="1"/>
</dbReference>
<dbReference type="PROSITE" id="PS51276">
    <property type="entry name" value="PEPTIDASE_C56_PFPI"/>
    <property type="match status" value="1"/>
</dbReference>
<dbReference type="Proteomes" id="UP000201728">
    <property type="component" value="Chromosome"/>
</dbReference>
<dbReference type="GO" id="GO:0016798">
    <property type="term" value="F:hydrolase activity, acting on glycosyl bonds"/>
    <property type="evidence" value="ECO:0007669"/>
    <property type="project" value="UniProtKB-KW"/>
</dbReference>
<evidence type="ECO:0000256" key="1">
    <source>
        <dbReference type="ARBA" id="ARBA00008542"/>
    </source>
</evidence>
<dbReference type="Pfam" id="PF01965">
    <property type="entry name" value="DJ-1_PfpI"/>
    <property type="match status" value="1"/>
</dbReference>
<dbReference type="InterPro" id="IPR002818">
    <property type="entry name" value="DJ-1/PfpI"/>
</dbReference>
<dbReference type="EC" id="3.2.-.-" evidence="3"/>
<sequence length="188" mass="20957">MSREAYMNKLSGVRVAILAANGFEQVELEKPRKALEEEGAETVLVSPEKEQVQGWNHYEKGDVFPVDMSLDEASAHDFDALLLPGGVINPDRLRTFPKAASFVSEMEKQKKPIAAICHGPWLLINAEVVKGRKITSWPSIKVDLRNAGAEWVDQATVCDNQLLTSRKPDDIPEFNEAMIDLFQSAVHK</sequence>
<evidence type="ECO:0000259" key="2">
    <source>
        <dbReference type="Pfam" id="PF01965"/>
    </source>
</evidence>
<dbReference type="EMBL" id="CP016397">
    <property type="protein sequence ID" value="ASQ44661.1"/>
    <property type="molecule type" value="Genomic_DNA"/>
</dbReference>
<dbReference type="InterPro" id="IPR006286">
    <property type="entry name" value="C56_PfpI-like"/>
</dbReference>
<gene>
    <name evidence="3" type="primary">yfkM</name>
    <name evidence="3" type="ORF">clem_00475</name>
</gene>
<keyword evidence="3" id="KW-0326">Glycosidase</keyword>
<keyword evidence="3" id="KW-0378">Hydrolase</keyword>
<evidence type="ECO:0000313" key="3">
    <source>
        <dbReference type="EMBL" id="ASQ44661.1"/>
    </source>
</evidence>
<dbReference type="SUPFAM" id="SSF52317">
    <property type="entry name" value="Class I glutamine amidotransferase-like"/>
    <property type="match status" value="1"/>
</dbReference>
<reference evidence="4" key="1">
    <citation type="submission" date="2016-07" db="EMBL/GenBank/DDBJ databases">
        <authorList>
            <person name="Florea S."/>
            <person name="Webb J.S."/>
            <person name="Jaromczyk J."/>
            <person name="Schardl C.L."/>
        </authorList>
    </citation>
    <scope>NUCLEOTIDE SEQUENCE [LARGE SCALE GENOMIC DNA]</scope>
    <source>
        <strain evidence="4">CDC-D5610</strain>
    </source>
</reference>
<dbReference type="AlphaFoldDB" id="A0A222NYK8"/>
<dbReference type="InterPro" id="IPR029062">
    <property type="entry name" value="Class_I_gatase-like"/>
</dbReference>
<accession>A0A222NYK8</accession>
<protein>
    <submittedName>
        <fullName evidence="3">General stress protein 18</fullName>
        <ecNumber evidence="3">3.2.-.-</ecNumber>
    </submittedName>
</protein>
<dbReference type="PANTHER" id="PTHR42733:SF12">
    <property type="entry name" value="PROTEINASE"/>
    <property type="match status" value="1"/>
</dbReference>
<evidence type="ECO:0000313" key="4">
    <source>
        <dbReference type="Proteomes" id="UP000201728"/>
    </source>
</evidence>
<comment type="similarity">
    <text evidence="1">Belongs to the peptidase C56 family.</text>
</comment>
<organism evidence="3 4">
    <name type="scientific">Legionella clemsonensis</name>
    <dbReference type="NCBI Taxonomy" id="1867846"/>
    <lineage>
        <taxon>Bacteria</taxon>
        <taxon>Pseudomonadati</taxon>
        <taxon>Pseudomonadota</taxon>
        <taxon>Gammaproteobacteria</taxon>
        <taxon>Legionellales</taxon>
        <taxon>Legionellaceae</taxon>
        <taxon>Legionella</taxon>
    </lineage>
</organism>